<evidence type="ECO:0000313" key="1">
    <source>
        <dbReference type="EMBL" id="AJW79369.1"/>
    </source>
</evidence>
<dbReference type="GO" id="GO:0003937">
    <property type="term" value="F:IMP cyclohydrolase activity"/>
    <property type="evidence" value="ECO:0007669"/>
    <property type="project" value="InterPro"/>
</dbReference>
<name>A0A0D5CJ91_9MICO</name>
<dbReference type="PANTHER" id="PTHR11692">
    <property type="entry name" value="BIFUNCTIONAL PURINE BIOSYNTHESIS PROTEIN PURH"/>
    <property type="match status" value="1"/>
</dbReference>
<dbReference type="Gene3D" id="3.40.140.20">
    <property type="match status" value="2"/>
</dbReference>
<dbReference type="GO" id="GO:0004643">
    <property type="term" value="F:phosphoribosylaminoimidazolecarboxamide formyltransferase activity"/>
    <property type="evidence" value="ECO:0007669"/>
    <property type="project" value="InterPro"/>
</dbReference>
<dbReference type="InterPro" id="IPR024051">
    <property type="entry name" value="AICAR_Tfase_dup_dom_sf"/>
</dbReference>
<dbReference type="OrthoDB" id="9802065at2"/>
<dbReference type="PANTHER" id="PTHR11692:SF0">
    <property type="entry name" value="BIFUNCTIONAL PURINE BIOSYNTHESIS PROTEIN ATIC"/>
    <property type="match status" value="1"/>
</dbReference>
<accession>A0A0D5CJ91</accession>
<reference evidence="1 2" key="1">
    <citation type="journal article" date="2015" name="Genome Announc.">
        <title>Complete Genome Sequence of Clavibacter michiganensis subsp. insidiosus R1-1 Using PacBio Single-Molecule Real-Time Technology.</title>
        <authorList>
            <person name="Lu Y."/>
            <person name="Samac D.A."/>
            <person name="Glazebrook J."/>
            <person name="Ishimaru C.A."/>
        </authorList>
    </citation>
    <scope>NUCLEOTIDE SEQUENCE [LARGE SCALE GENOMIC DNA]</scope>
    <source>
        <strain evidence="1 2">R1-1</strain>
    </source>
</reference>
<gene>
    <name evidence="1" type="ORF">VO01_09730</name>
</gene>
<dbReference type="GO" id="GO:0005829">
    <property type="term" value="C:cytosol"/>
    <property type="evidence" value="ECO:0007669"/>
    <property type="project" value="TreeGrafter"/>
</dbReference>
<protein>
    <submittedName>
        <fullName evidence="1">IMP cyclohydrolase</fullName>
    </submittedName>
</protein>
<dbReference type="InterPro" id="IPR016193">
    <property type="entry name" value="Cytidine_deaminase-like"/>
</dbReference>
<dbReference type="Gene3D" id="1.10.287.440">
    <property type="match status" value="1"/>
</dbReference>
<sequence length="386" mass="41129">MDMRYGITPHRAPARMTGTGPGGLPFRVVNGDASYVNVPDALNAWQLVREGAVALGAVVAASFTHVSPAGVARAGALDAVVRADSGLAAAEEVDDVTSAYLRARDADPRSSYGDFVAVSHDVSRGLATRLAGMVSDGIIAPGFEEGAVEILRRKKRGAFVVLHADEGFVPPPEESREVFGVRLTQPTDRVVIDRGLLADVDGGPLPDRAADDLLLGMVALRYTQSNSVAHVRDGVTLGIGAGQQSRVDCTRLAGAKADTWWLRRLSVVRDMAFREGVSRQERINCRIRCLEGDMTADEASRLAGSLLGPAPVIGDDDRRAWMAGLDEVGFVSDGFLPFRDNVDHAVRHGVRCIAEPGGSVRADEVAAACAEHGITRVRTGLRLFHH</sequence>
<dbReference type="HOGENOM" id="CLU_016316_3_0_11"/>
<keyword evidence="1" id="KW-0378">Hydrolase</keyword>
<dbReference type="RefSeq" id="WP_045528573.1">
    <property type="nucleotide sequence ID" value="NZ_CP011043.1"/>
</dbReference>
<proteinExistence type="predicted"/>
<dbReference type="InterPro" id="IPR002695">
    <property type="entry name" value="PurH-like"/>
</dbReference>
<dbReference type="SUPFAM" id="SSF53927">
    <property type="entry name" value="Cytidine deaminase-like"/>
    <property type="match status" value="1"/>
</dbReference>
<dbReference type="AlphaFoldDB" id="A0A0D5CJ91"/>
<dbReference type="KEGG" id="cmh:VO01_09730"/>
<dbReference type="InterPro" id="IPR024050">
    <property type="entry name" value="AICAR_Tfase_insert_dom_sf"/>
</dbReference>
<dbReference type="PATRIC" id="fig|33014.5.peg.2009"/>
<dbReference type="Proteomes" id="UP000032604">
    <property type="component" value="Chromosome"/>
</dbReference>
<dbReference type="Pfam" id="PF01808">
    <property type="entry name" value="AICARFT_IMPCHas"/>
    <property type="match status" value="1"/>
</dbReference>
<dbReference type="NCBIfam" id="NF005492">
    <property type="entry name" value="PRK07106.1"/>
    <property type="match status" value="1"/>
</dbReference>
<organism evidence="1 2">
    <name type="scientific">Clavibacter michiganensis subsp. insidiosus</name>
    <dbReference type="NCBI Taxonomy" id="33014"/>
    <lineage>
        <taxon>Bacteria</taxon>
        <taxon>Bacillati</taxon>
        <taxon>Actinomycetota</taxon>
        <taxon>Actinomycetes</taxon>
        <taxon>Micrococcales</taxon>
        <taxon>Microbacteriaceae</taxon>
        <taxon>Clavibacter</taxon>
    </lineage>
</organism>
<dbReference type="GO" id="GO:0006189">
    <property type="term" value="P:'de novo' IMP biosynthetic process"/>
    <property type="evidence" value="ECO:0007669"/>
    <property type="project" value="TreeGrafter"/>
</dbReference>
<dbReference type="SMART" id="SM00798">
    <property type="entry name" value="AICARFT_IMPCHas"/>
    <property type="match status" value="1"/>
</dbReference>
<evidence type="ECO:0000313" key="2">
    <source>
        <dbReference type="Proteomes" id="UP000032604"/>
    </source>
</evidence>
<dbReference type="EMBL" id="CP011043">
    <property type="protein sequence ID" value="AJW79369.1"/>
    <property type="molecule type" value="Genomic_DNA"/>
</dbReference>